<accession>A0A1L7XWT5</accession>
<feature type="domain" description="Heterokaryon incompatibility" evidence="1">
    <location>
        <begin position="199"/>
        <end position="367"/>
    </location>
</feature>
<evidence type="ECO:0000313" key="2">
    <source>
        <dbReference type="EMBL" id="CZR69503.1"/>
    </source>
</evidence>
<reference evidence="2 3" key="1">
    <citation type="submission" date="2016-03" db="EMBL/GenBank/DDBJ databases">
        <authorList>
            <person name="Ploux O."/>
        </authorList>
    </citation>
    <scope>NUCLEOTIDE SEQUENCE [LARGE SCALE GENOMIC DNA]</scope>
    <source>
        <strain evidence="2 3">UAMH 11012</strain>
    </source>
</reference>
<dbReference type="InterPro" id="IPR010730">
    <property type="entry name" value="HET"/>
</dbReference>
<name>A0A1L7XWT5_9HELO</name>
<organism evidence="2 3">
    <name type="scientific">Phialocephala subalpina</name>
    <dbReference type="NCBI Taxonomy" id="576137"/>
    <lineage>
        <taxon>Eukaryota</taxon>
        <taxon>Fungi</taxon>
        <taxon>Dikarya</taxon>
        <taxon>Ascomycota</taxon>
        <taxon>Pezizomycotina</taxon>
        <taxon>Leotiomycetes</taxon>
        <taxon>Helotiales</taxon>
        <taxon>Mollisiaceae</taxon>
        <taxon>Phialocephala</taxon>
        <taxon>Phialocephala fortinii species complex</taxon>
    </lineage>
</organism>
<sequence>MPGSARLPGYGSNLCGSCLSIFDHEPVVVFGSGPRDEAGHKILHRSWSTLQKSVDARCYICTTIVNCEDIPYHKGGVLRTSEESEDLNIVFGLYAQNGVIRLVINCGPKSNRRNILFDILGVSDRNGLLDLGFAATRQTSMGHDSVTELAKKWLQNCTESHKDCPNRVIPANYPSRLLDVSGEMIRLIDCDKERPTSPYATMSYCWGRKPFTVLNAENQAIFRAGLLVTELPQSFQDIILTVRRLGLQYIWIDCFCILQGESPEAKADWQREAVKMKLVYTNSYINIGATHARNPTEGCFLSPSRLQNTKLLTPCIIIWQPSSTPARALYRVYSVVQGDWGWDTYTEIQDSNFERNPLFSRGWIYQERLLCRRMLHFAHDQVYWECQEVPIASESCPDGVPSEGRYRRPPLPPFSASDGTHSRLDVWLNILESYTALAITFPEKDKLRAIGGVAERFVESTGMKYGGGMMQVYSPSFLVAQLCWSVSSGRRSSDVWRAPSWNWASMDGGLKFVYGTSNNIPLVSPIEVVMHPIRDDDAFGPLIAGWMSVKGRLLEAPVGFMEDEECPRALRRLRESEDFDTYLVGELDDQSQSFQDNKSNGVTPKVALLPLQMDGSGLFSGWAEQRLDAQTSSRLLRASEYIRLVMSSESDIIGYQLRYLRHMYGLILKRASDSTFVGITRDTYYM</sequence>
<protein>
    <recommendedName>
        <fullName evidence="1">Heterokaryon incompatibility domain-containing protein</fullName>
    </recommendedName>
</protein>
<dbReference type="Proteomes" id="UP000184330">
    <property type="component" value="Unassembled WGS sequence"/>
</dbReference>
<dbReference type="EMBL" id="FJOG01000072">
    <property type="protein sequence ID" value="CZR69503.1"/>
    <property type="molecule type" value="Genomic_DNA"/>
</dbReference>
<gene>
    <name evidence="2" type="ORF">PAC_19403</name>
</gene>
<dbReference type="PANTHER" id="PTHR33112">
    <property type="entry name" value="DOMAIN PROTEIN, PUTATIVE-RELATED"/>
    <property type="match status" value="1"/>
</dbReference>
<evidence type="ECO:0000259" key="1">
    <source>
        <dbReference type="Pfam" id="PF06985"/>
    </source>
</evidence>
<dbReference type="AlphaFoldDB" id="A0A1L7XWT5"/>
<dbReference type="STRING" id="576137.A0A1L7XWT5"/>
<keyword evidence="3" id="KW-1185">Reference proteome</keyword>
<dbReference type="OrthoDB" id="3563898at2759"/>
<dbReference type="Pfam" id="PF06985">
    <property type="entry name" value="HET"/>
    <property type="match status" value="1"/>
</dbReference>
<evidence type="ECO:0000313" key="3">
    <source>
        <dbReference type="Proteomes" id="UP000184330"/>
    </source>
</evidence>
<dbReference type="PANTHER" id="PTHR33112:SF9">
    <property type="entry name" value="HETEROKARYON INCOMPATIBILITY DOMAIN-CONTAINING PROTEIN"/>
    <property type="match status" value="1"/>
</dbReference>
<proteinExistence type="predicted"/>